<name>A0AAE0YCW5_9GAST</name>
<dbReference type="Proteomes" id="UP001283361">
    <property type="component" value="Unassembled WGS sequence"/>
</dbReference>
<accession>A0AAE0YCW5</accession>
<evidence type="ECO:0000313" key="2">
    <source>
        <dbReference type="Proteomes" id="UP001283361"/>
    </source>
</evidence>
<dbReference type="AlphaFoldDB" id="A0AAE0YCW5"/>
<reference evidence="1" key="1">
    <citation type="journal article" date="2023" name="G3 (Bethesda)">
        <title>A reference genome for the long-term kleptoplast-retaining sea slug Elysia crispata morphotype clarki.</title>
        <authorList>
            <person name="Eastman K.E."/>
            <person name="Pendleton A.L."/>
            <person name="Shaikh M.A."/>
            <person name="Suttiyut T."/>
            <person name="Ogas R."/>
            <person name="Tomko P."/>
            <person name="Gavelis G."/>
            <person name="Widhalm J.R."/>
            <person name="Wisecaver J.H."/>
        </authorList>
    </citation>
    <scope>NUCLEOTIDE SEQUENCE</scope>
    <source>
        <strain evidence="1">ECLA1</strain>
    </source>
</reference>
<organism evidence="1 2">
    <name type="scientific">Elysia crispata</name>
    <name type="common">lettuce slug</name>
    <dbReference type="NCBI Taxonomy" id="231223"/>
    <lineage>
        <taxon>Eukaryota</taxon>
        <taxon>Metazoa</taxon>
        <taxon>Spiralia</taxon>
        <taxon>Lophotrochozoa</taxon>
        <taxon>Mollusca</taxon>
        <taxon>Gastropoda</taxon>
        <taxon>Heterobranchia</taxon>
        <taxon>Euthyneura</taxon>
        <taxon>Panpulmonata</taxon>
        <taxon>Sacoglossa</taxon>
        <taxon>Placobranchoidea</taxon>
        <taxon>Plakobranchidae</taxon>
        <taxon>Elysia</taxon>
    </lineage>
</organism>
<gene>
    <name evidence="1" type="ORF">RRG08_008229</name>
</gene>
<protein>
    <submittedName>
        <fullName evidence="1">Uncharacterized protein</fullName>
    </submittedName>
</protein>
<dbReference type="EMBL" id="JAWDGP010006510">
    <property type="protein sequence ID" value="KAK3739621.1"/>
    <property type="molecule type" value="Genomic_DNA"/>
</dbReference>
<comment type="caution">
    <text evidence="1">The sequence shown here is derived from an EMBL/GenBank/DDBJ whole genome shotgun (WGS) entry which is preliminary data.</text>
</comment>
<proteinExistence type="predicted"/>
<sequence length="87" mass="10358">MLKTSRKAHRLRRPWTMEMVGCIVCTFREKIRMKPEQGFGAAVDRTMDKLPLSIYHEGFRFHYKLNYSSNPCNPSERWRNSLVKNLP</sequence>
<evidence type="ECO:0000313" key="1">
    <source>
        <dbReference type="EMBL" id="KAK3739621.1"/>
    </source>
</evidence>
<keyword evidence="2" id="KW-1185">Reference proteome</keyword>